<evidence type="ECO:0000256" key="1">
    <source>
        <dbReference type="SAM" id="MobiDB-lite"/>
    </source>
</evidence>
<reference evidence="3 4" key="1">
    <citation type="submission" date="2016-02" db="EMBL/GenBank/DDBJ databases">
        <title>Genome sequence of Moorella mulderi DSM 14980.</title>
        <authorList>
            <person name="Poehlein A."/>
            <person name="Daniel R."/>
        </authorList>
    </citation>
    <scope>NUCLEOTIDE SEQUENCE [LARGE SCALE GENOMIC DNA]</scope>
    <source>
        <strain evidence="3 4">DSM 14980</strain>
    </source>
</reference>
<dbReference type="PANTHER" id="PTHR37533:SF2">
    <property type="entry name" value="FLAGELLAR HOOK-LENGTH CONTROL PROTEIN"/>
    <property type="match status" value="1"/>
</dbReference>
<feature type="compositionally biased region" description="Polar residues" evidence="1">
    <location>
        <begin position="108"/>
        <end position="117"/>
    </location>
</feature>
<feature type="compositionally biased region" description="Gly residues" evidence="1">
    <location>
        <begin position="313"/>
        <end position="327"/>
    </location>
</feature>
<dbReference type="InterPro" id="IPR021136">
    <property type="entry name" value="Flagellar_hook_control-like_C"/>
</dbReference>
<sequence length="495" mass="50497">MTVQAVTRTAGWEAPVRERDWGSGERSDFTLYLAGLLQRPGLTQFAGRQELSGKGEGRRETAAREKVDTVRPDGAGREAAATGPDDRAGQQVRGAGREAAGVDRTPPGVNSQEQGENQAAAVKQDKAPEGQQGTKDPAGKPGEAAGKEAVSATRANKFHRANIPADTGAAAEAANRLGQKTAGLDAVTGRLPATTVTVTRGKEVVTAVAGEGQAVLTTATIPGAAGNEVSLTPEGVLLEKGAGLPAYGLSPGTTSGLRAAGSKGSFRQGVPEVQGQAKNGGKLFSQEAGDQAGAPGNILNPANPGPDRNHTGGQRGSRTAGGPGITGNGSMAAGQVSFSALFPGIGQQAGGAALPVSNTPEVMAAVLAAARMSRSGSQQELEIQLQPESLGNMKLRASLEGSRLVLHLLVENSEAARALQAAVPEMRQAVAQQGLRLDQVQVQVGGEGPGSGSQAGDRGEQSRGSPGWHRGTPGWAGHEEKETVPASWYRLDFLA</sequence>
<evidence type="ECO:0000259" key="2">
    <source>
        <dbReference type="Pfam" id="PF02120"/>
    </source>
</evidence>
<keyword evidence="3" id="KW-0966">Cell projection</keyword>
<keyword evidence="3" id="KW-0969">Cilium</keyword>
<feature type="domain" description="Flagellar hook-length control protein-like C-terminal" evidence="2">
    <location>
        <begin position="372"/>
        <end position="448"/>
    </location>
</feature>
<keyword evidence="4" id="KW-1185">Reference proteome</keyword>
<feature type="region of interest" description="Disordered" evidence="1">
    <location>
        <begin position="443"/>
        <end position="482"/>
    </location>
</feature>
<gene>
    <name evidence="3" type="ORF">MOMUL_12660</name>
</gene>
<feature type="compositionally biased region" description="Basic and acidic residues" evidence="1">
    <location>
        <begin position="51"/>
        <end position="76"/>
    </location>
</feature>
<proteinExistence type="predicted"/>
<evidence type="ECO:0000313" key="3">
    <source>
        <dbReference type="EMBL" id="KYH32664.1"/>
    </source>
</evidence>
<feature type="region of interest" description="Disordered" evidence="1">
    <location>
        <begin position="45"/>
        <end position="150"/>
    </location>
</feature>
<feature type="region of interest" description="Disordered" evidence="1">
    <location>
        <begin position="283"/>
        <end position="328"/>
    </location>
</feature>
<protein>
    <submittedName>
        <fullName evidence="3">Flagellar hook-length control protein FliK</fullName>
    </submittedName>
</protein>
<name>A0A151AYD1_9FIRM</name>
<dbReference type="Pfam" id="PF02120">
    <property type="entry name" value="Flg_hook"/>
    <property type="match status" value="1"/>
</dbReference>
<comment type="caution">
    <text evidence="3">The sequence shown here is derived from an EMBL/GenBank/DDBJ whole genome shotgun (WGS) entry which is preliminary data.</text>
</comment>
<dbReference type="RefSeq" id="WP_062282928.1">
    <property type="nucleotide sequence ID" value="NZ_LTBC01000003.1"/>
</dbReference>
<evidence type="ECO:0000313" key="4">
    <source>
        <dbReference type="Proteomes" id="UP000075670"/>
    </source>
</evidence>
<feature type="compositionally biased region" description="Low complexity" evidence="1">
    <location>
        <begin position="139"/>
        <end position="149"/>
    </location>
</feature>
<dbReference type="Proteomes" id="UP000075670">
    <property type="component" value="Unassembled WGS sequence"/>
</dbReference>
<dbReference type="Gene3D" id="3.30.750.140">
    <property type="match status" value="1"/>
</dbReference>
<organism evidence="3 4">
    <name type="scientific">Moorella mulderi DSM 14980</name>
    <dbReference type="NCBI Taxonomy" id="1122241"/>
    <lineage>
        <taxon>Bacteria</taxon>
        <taxon>Bacillati</taxon>
        <taxon>Bacillota</taxon>
        <taxon>Clostridia</taxon>
        <taxon>Neomoorellales</taxon>
        <taxon>Neomoorellaceae</taxon>
        <taxon>Neomoorella</taxon>
    </lineage>
</organism>
<dbReference type="InterPro" id="IPR052563">
    <property type="entry name" value="FliK"/>
</dbReference>
<dbReference type="EMBL" id="LTBC01000003">
    <property type="protein sequence ID" value="KYH32664.1"/>
    <property type="molecule type" value="Genomic_DNA"/>
</dbReference>
<keyword evidence="3" id="KW-0282">Flagellum</keyword>
<dbReference type="AlphaFoldDB" id="A0A151AYD1"/>
<dbReference type="InterPro" id="IPR038610">
    <property type="entry name" value="FliK-like_C_sf"/>
</dbReference>
<accession>A0A151AYD1</accession>
<dbReference type="CDD" id="cd17470">
    <property type="entry name" value="T3SS_Flik_C"/>
    <property type="match status" value="1"/>
</dbReference>
<dbReference type="OrthoDB" id="1727284at2"/>
<dbReference type="PANTHER" id="PTHR37533">
    <property type="entry name" value="FLAGELLAR HOOK-LENGTH CONTROL PROTEIN"/>
    <property type="match status" value="1"/>
</dbReference>
<dbReference type="PATRIC" id="fig|1122241.3.peg.1328"/>